<dbReference type="EMBL" id="NVUL01000045">
    <property type="protein sequence ID" value="PCI77429.1"/>
    <property type="molecule type" value="Genomic_DNA"/>
</dbReference>
<evidence type="ECO:0000313" key="3">
    <source>
        <dbReference type="Proteomes" id="UP000218767"/>
    </source>
</evidence>
<accession>A0A2A4X5L8</accession>
<keyword evidence="1" id="KW-0472">Membrane</keyword>
<keyword evidence="1" id="KW-0812">Transmembrane</keyword>
<reference evidence="3" key="1">
    <citation type="submission" date="2017-08" db="EMBL/GenBank/DDBJ databases">
        <title>A dynamic microbial community with high functional redundancy inhabits the cold, oxic subseafloor aquifer.</title>
        <authorList>
            <person name="Tully B.J."/>
            <person name="Wheat C.G."/>
            <person name="Glazer B.T."/>
            <person name="Huber J.A."/>
        </authorList>
    </citation>
    <scope>NUCLEOTIDE SEQUENCE [LARGE SCALE GENOMIC DNA]</scope>
</reference>
<organism evidence="2 3">
    <name type="scientific">SAR86 cluster bacterium</name>
    <dbReference type="NCBI Taxonomy" id="2030880"/>
    <lineage>
        <taxon>Bacteria</taxon>
        <taxon>Pseudomonadati</taxon>
        <taxon>Pseudomonadota</taxon>
        <taxon>Gammaproteobacteria</taxon>
        <taxon>SAR86 cluster</taxon>
    </lineage>
</organism>
<evidence type="ECO:0000256" key="1">
    <source>
        <dbReference type="SAM" id="Phobius"/>
    </source>
</evidence>
<proteinExistence type="predicted"/>
<comment type="caution">
    <text evidence="2">The sequence shown here is derived from an EMBL/GenBank/DDBJ whole genome shotgun (WGS) entry which is preliminary data.</text>
</comment>
<name>A0A2A4X5L8_9GAMM</name>
<keyword evidence="1" id="KW-1133">Transmembrane helix</keyword>
<dbReference type="AlphaFoldDB" id="A0A2A4X5L8"/>
<dbReference type="Proteomes" id="UP000218767">
    <property type="component" value="Unassembled WGS sequence"/>
</dbReference>
<gene>
    <name evidence="2" type="ORF">COB20_07920</name>
</gene>
<evidence type="ECO:0000313" key="2">
    <source>
        <dbReference type="EMBL" id="PCI77429.1"/>
    </source>
</evidence>
<feature type="transmembrane region" description="Helical" evidence="1">
    <location>
        <begin position="12"/>
        <end position="33"/>
    </location>
</feature>
<protein>
    <submittedName>
        <fullName evidence="2">Uncharacterized protein</fullName>
    </submittedName>
</protein>
<sequence length="64" mass="7463">MKLYATVLVNIPQARVLTFSLIIFVDPLFMQVLRCMLALKPLEFAVLFSNRFVRFVIEESDELI</sequence>